<dbReference type="EMBL" id="BLVP01000002">
    <property type="protein sequence ID" value="GFM36164.1"/>
    <property type="molecule type" value="Genomic_DNA"/>
</dbReference>
<name>A0A7J0BT39_9BACT</name>
<dbReference type="InterPro" id="IPR001296">
    <property type="entry name" value="Glyco_trans_1"/>
</dbReference>
<comment type="caution">
    <text evidence="3">The sequence shown here is derived from an EMBL/GenBank/DDBJ whole genome shotgun (WGS) entry which is preliminary data.</text>
</comment>
<dbReference type="RefSeq" id="WP_174408840.1">
    <property type="nucleotide sequence ID" value="NZ_BLVP01000002.1"/>
</dbReference>
<sequence>MHIIFCTSSSTKSGGSRQALYLAQEFIRRGHTLTFFTPADSTLRSLDASITWADLPERPRHWRAAIEAAFPSAAGKPVPAVFHAFHNKAVKKAAWWGLLWRSRGVVCVAHRGVVYKPGNPLPYWSPGIGAFAVNSQACARVLSRCGVGSARLHVVYNGIPDARTVPHTPATEMRKQLHIPDSRFIFGTVAGNNPVKGADILLRAFAAARLPNTSLVMVGVSPAQWGDLAAELGVENDVRMIEHTEHVADYLNIMDAFVLPSRSESMPNTLLEAIRMGLPSVAADVGGVGELLADCGILVPPDSPEAMAQAMAEMRGSATAREHWAANSKARAPLFSISNRAESMESIYRNLFAARKLLPE</sequence>
<protein>
    <submittedName>
        <fullName evidence="3">Glycosyl transferase</fullName>
    </submittedName>
</protein>
<feature type="domain" description="Glycosyl transferase family 1" evidence="1">
    <location>
        <begin position="171"/>
        <end position="330"/>
    </location>
</feature>
<dbReference type="Pfam" id="PF00534">
    <property type="entry name" value="Glycos_transf_1"/>
    <property type="match status" value="1"/>
</dbReference>
<evidence type="ECO:0000259" key="1">
    <source>
        <dbReference type="Pfam" id="PF00534"/>
    </source>
</evidence>
<feature type="domain" description="Glycosyltransferase subfamily 4-like N-terminal" evidence="2">
    <location>
        <begin position="13"/>
        <end position="162"/>
    </location>
</feature>
<dbReference type="Proteomes" id="UP000503820">
    <property type="component" value="Unassembled WGS sequence"/>
</dbReference>
<dbReference type="PANTHER" id="PTHR12526:SF636">
    <property type="entry name" value="BLL3647 PROTEIN"/>
    <property type="match status" value="1"/>
</dbReference>
<gene>
    <name evidence="3" type="ORF">DSM19430T_08480</name>
</gene>
<dbReference type="AlphaFoldDB" id="A0A7J0BT39"/>
<evidence type="ECO:0000313" key="3">
    <source>
        <dbReference type="EMBL" id="GFM36164.1"/>
    </source>
</evidence>
<keyword evidence="3" id="KW-0808">Transferase</keyword>
<reference evidence="3 4" key="1">
    <citation type="submission" date="2020-05" db="EMBL/GenBank/DDBJ databases">
        <title>Draft genome sequence of Desulfovibrio psychrotolerans JS1T.</title>
        <authorList>
            <person name="Ueno A."/>
            <person name="Tamazawa S."/>
            <person name="Tamamura S."/>
            <person name="Murakami T."/>
            <person name="Kiyama T."/>
            <person name="Inomata H."/>
            <person name="Amano Y."/>
            <person name="Miyakawa K."/>
            <person name="Tamaki H."/>
            <person name="Naganuma T."/>
            <person name="Kaneko K."/>
        </authorList>
    </citation>
    <scope>NUCLEOTIDE SEQUENCE [LARGE SCALE GENOMIC DNA]</scope>
    <source>
        <strain evidence="3 4">JS1</strain>
    </source>
</reference>
<dbReference type="GO" id="GO:0016757">
    <property type="term" value="F:glycosyltransferase activity"/>
    <property type="evidence" value="ECO:0007669"/>
    <property type="project" value="UniProtKB-ARBA"/>
</dbReference>
<accession>A0A7J0BT39</accession>
<dbReference type="Gene3D" id="3.40.50.2000">
    <property type="entry name" value="Glycogen Phosphorylase B"/>
    <property type="match status" value="2"/>
</dbReference>
<evidence type="ECO:0000313" key="4">
    <source>
        <dbReference type="Proteomes" id="UP000503820"/>
    </source>
</evidence>
<dbReference type="PANTHER" id="PTHR12526">
    <property type="entry name" value="GLYCOSYLTRANSFERASE"/>
    <property type="match status" value="1"/>
</dbReference>
<dbReference type="Pfam" id="PF13439">
    <property type="entry name" value="Glyco_transf_4"/>
    <property type="match status" value="1"/>
</dbReference>
<organism evidence="3 4">
    <name type="scientific">Desulfovibrio psychrotolerans</name>
    <dbReference type="NCBI Taxonomy" id="415242"/>
    <lineage>
        <taxon>Bacteria</taxon>
        <taxon>Pseudomonadati</taxon>
        <taxon>Thermodesulfobacteriota</taxon>
        <taxon>Desulfovibrionia</taxon>
        <taxon>Desulfovibrionales</taxon>
        <taxon>Desulfovibrionaceae</taxon>
        <taxon>Desulfovibrio</taxon>
    </lineage>
</organism>
<dbReference type="CDD" id="cd03801">
    <property type="entry name" value="GT4_PimA-like"/>
    <property type="match status" value="1"/>
</dbReference>
<proteinExistence type="predicted"/>
<dbReference type="InterPro" id="IPR028098">
    <property type="entry name" value="Glyco_trans_4-like_N"/>
</dbReference>
<evidence type="ECO:0000259" key="2">
    <source>
        <dbReference type="Pfam" id="PF13439"/>
    </source>
</evidence>
<dbReference type="SUPFAM" id="SSF53756">
    <property type="entry name" value="UDP-Glycosyltransferase/glycogen phosphorylase"/>
    <property type="match status" value="1"/>
</dbReference>
<keyword evidence="4" id="KW-1185">Reference proteome</keyword>